<dbReference type="InterPro" id="IPR002083">
    <property type="entry name" value="MATH/TRAF_dom"/>
</dbReference>
<dbReference type="EMBL" id="QZWG01000016">
    <property type="protein sequence ID" value="RZB59442.1"/>
    <property type="molecule type" value="Genomic_DNA"/>
</dbReference>
<feature type="region of interest" description="Disordered" evidence="3">
    <location>
        <begin position="262"/>
        <end position="305"/>
    </location>
</feature>
<dbReference type="CDD" id="cd00121">
    <property type="entry name" value="MATH"/>
    <property type="match status" value="1"/>
</dbReference>
<feature type="compositionally biased region" description="Polar residues" evidence="3">
    <location>
        <begin position="264"/>
        <end position="305"/>
    </location>
</feature>
<reference evidence="5 6" key="1">
    <citation type="submission" date="2018-09" db="EMBL/GenBank/DDBJ databases">
        <title>A high-quality reference genome of wild soybean provides a powerful tool to mine soybean genomes.</title>
        <authorList>
            <person name="Xie M."/>
            <person name="Chung C.Y.L."/>
            <person name="Li M.-W."/>
            <person name="Wong F.-L."/>
            <person name="Chan T.-F."/>
            <person name="Lam H.-M."/>
        </authorList>
    </citation>
    <scope>NUCLEOTIDE SEQUENCE [LARGE SCALE GENOMIC DNA]</scope>
    <source>
        <strain evidence="6">cv. W05</strain>
        <tissue evidence="5">Hypocotyl of etiolated seedlings</tissue>
    </source>
</reference>
<accession>A0A445GDZ8</accession>
<evidence type="ECO:0000259" key="4">
    <source>
        <dbReference type="PROSITE" id="PS50097"/>
    </source>
</evidence>
<dbReference type="Gene3D" id="3.30.710.10">
    <property type="entry name" value="Potassium Channel Kv1.1, Chain A"/>
    <property type="match status" value="1"/>
</dbReference>
<dbReference type="PANTHER" id="PTHR26379">
    <property type="entry name" value="BTB/POZ AND MATH DOMAIN-CONTAINING PROTEIN 1"/>
    <property type="match status" value="1"/>
</dbReference>
<dbReference type="PANTHER" id="PTHR26379:SF466">
    <property type="entry name" value="BTB_POZ AND MATH DOMAIN-CONTAINING PROTEIN 4"/>
    <property type="match status" value="1"/>
</dbReference>
<dbReference type="InterPro" id="IPR000210">
    <property type="entry name" value="BTB/POZ_dom"/>
</dbReference>
<dbReference type="SUPFAM" id="SSF49599">
    <property type="entry name" value="TRAF domain-like"/>
    <property type="match status" value="1"/>
</dbReference>
<dbReference type="Proteomes" id="UP000289340">
    <property type="component" value="Chromosome 16"/>
</dbReference>
<dbReference type="SMART" id="SM00225">
    <property type="entry name" value="BTB"/>
    <property type="match status" value="1"/>
</dbReference>
<evidence type="ECO:0000256" key="1">
    <source>
        <dbReference type="ARBA" id="ARBA00004184"/>
    </source>
</evidence>
<dbReference type="PROSITE" id="PS50097">
    <property type="entry name" value="BTB"/>
    <property type="match status" value="1"/>
</dbReference>
<dbReference type="Pfam" id="PF00651">
    <property type="entry name" value="BTB"/>
    <property type="match status" value="1"/>
</dbReference>
<dbReference type="GO" id="GO:0016567">
    <property type="term" value="P:protein ubiquitination"/>
    <property type="evidence" value="ECO:0007669"/>
    <property type="project" value="InterPro"/>
</dbReference>
<comment type="subcellular location">
    <subcellularLocation>
        <location evidence="1">Endomembrane system</location>
        <topology evidence="1">Peripheral membrane protein</topology>
    </subcellularLocation>
</comment>
<evidence type="ECO:0000313" key="6">
    <source>
        <dbReference type="Proteomes" id="UP000289340"/>
    </source>
</evidence>
<name>A0A445GDZ8_GLYSO</name>
<proteinExistence type="predicted"/>
<dbReference type="SMR" id="A0A445GDZ8"/>
<comment type="caution">
    <text evidence="5">The sequence shown here is derived from an EMBL/GenBank/DDBJ whole genome shotgun (WGS) entry which is preliminary data.</text>
</comment>
<comment type="pathway">
    <text evidence="2">Protein modification; protein ubiquitination.</text>
</comment>
<feature type="domain" description="BTB" evidence="4">
    <location>
        <begin position="129"/>
        <end position="188"/>
    </location>
</feature>
<dbReference type="GO" id="GO:0012505">
    <property type="term" value="C:endomembrane system"/>
    <property type="evidence" value="ECO:0007669"/>
    <property type="project" value="UniProtKB-SubCell"/>
</dbReference>
<evidence type="ECO:0000256" key="2">
    <source>
        <dbReference type="ARBA" id="ARBA00004906"/>
    </source>
</evidence>
<evidence type="ECO:0000256" key="3">
    <source>
        <dbReference type="SAM" id="MobiDB-lite"/>
    </source>
</evidence>
<organism evidence="5 6">
    <name type="scientific">Glycine soja</name>
    <name type="common">Wild soybean</name>
    <dbReference type="NCBI Taxonomy" id="3848"/>
    <lineage>
        <taxon>Eukaryota</taxon>
        <taxon>Viridiplantae</taxon>
        <taxon>Streptophyta</taxon>
        <taxon>Embryophyta</taxon>
        <taxon>Tracheophyta</taxon>
        <taxon>Spermatophyta</taxon>
        <taxon>Magnoliopsida</taxon>
        <taxon>eudicotyledons</taxon>
        <taxon>Gunneridae</taxon>
        <taxon>Pentapetalae</taxon>
        <taxon>rosids</taxon>
        <taxon>fabids</taxon>
        <taxon>Fabales</taxon>
        <taxon>Fabaceae</taxon>
        <taxon>Papilionoideae</taxon>
        <taxon>50 kb inversion clade</taxon>
        <taxon>NPAAA clade</taxon>
        <taxon>indigoferoid/millettioid clade</taxon>
        <taxon>Phaseoleae</taxon>
        <taxon>Glycine</taxon>
        <taxon>Glycine subgen. Soja</taxon>
    </lineage>
</organism>
<protein>
    <submittedName>
        <fullName evidence="5">BTB/POZ and MATH domain-containing protein 4</fullName>
    </submittedName>
</protein>
<dbReference type="InterPro" id="IPR011333">
    <property type="entry name" value="SKP1/BTB/POZ_sf"/>
</dbReference>
<dbReference type="Gene3D" id="1.25.40.420">
    <property type="match status" value="1"/>
</dbReference>
<dbReference type="SUPFAM" id="SSF54695">
    <property type="entry name" value="POZ domain"/>
    <property type="match status" value="1"/>
</dbReference>
<sequence>MVMYHPTAASRSILAGQASSWSVTETVNKSHKFVIKGYFLVEGIGVGKYIASETFTVEGYEWALMGYKRFYKRRQLEASTFLKDDCLKINCTVGVLVSSIDSNKLNTIQVPESDTRAQFGILLENEEFFYVTFLVGGERFHANNLVLAARSTMFQTEFFNGMEKDDHGNIIVNDMESKVFKSATAIAYISIDSVAYILPIVDCYRAAELKSMCQKFSVQNLRAVMQSDGLKYLRQNYPLLQFELVRTVVGCKEEFRGKRKYETVRSQSSNGDDTNYRSVRQQTQENGDQGSQSLKVTYSDGVKQQ</sequence>
<evidence type="ECO:0000313" key="5">
    <source>
        <dbReference type="EMBL" id="RZB59442.1"/>
    </source>
</evidence>
<dbReference type="AlphaFoldDB" id="A0A445GDZ8"/>
<keyword evidence="6" id="KW-1185">Reference proteome</keyword>
<dbReference type="InterPro" id="IPR045005">
    <property type="entry name" value="BPM1-6"/>
</dbReference>
<gene>
    <name evidence="5" type="ORF">D0Y65_042610</name>
</gene>